<dbReference type="InterPro" id="IPR023198">
    <property type="entry name" value="PGP-like_dom2"/>
</dbReference>
<dbReference type="SUPFAM" id="SSF56784">
    <property type="entry name" value="HAD-like"/>
    <property type="match status" value="1"/>
</dbReference>
<dbReference type="EC" id="3.11.1.1" evidence="9"/>
<dbReference type="InterPro" id="IPR050155">
    <property type="entry name" value="HAD-like_hydrolase_sf"/>
</dbReference>
<dbReference type="GO" id="GO:0006281">
    <property type="term" value="P:DNA repair"/>
    <property type="evidence" value="ECO:0007669"/>
    <property type="project" value="TreeGrafter"/>
</dbReference>
<keyword evidence="3" id="KW-0479">Metal-binding</keyword>
<dbReference type="Proteomes" id="UP000317909">
    <property type="component" value="Chromosome"/>
</dbReference>
<evidence type="ECO:0000256" key="6">
    <source>
        <dbReference type="ARBA" id="ARBA00023270"/>
    </source>
</evidence>
<comment type="subunit">
    <text evidence="2">Homodimer.</text>
</comment>
<dbReference type="AlphaFoldDB" id="A0A517TXB9"/>
<evidence type="ECO:0000256" key="8">
    <source>
        <dbReference type="ARBA" id="ARBA00056573"/>
    </source>
</evidence>
<dbReference type="PANTHER" id="PTHR43434">
    <property type="entry name" value="PHOSPHOGLYCOLATE PHOSPHATASE"/>
    <property type="match status" value="1"/>
</dbReference>
<name>A0A517TXB9_9BACT</name>
<keyword evidence="11" id="KW-1185">Reference proteome</keyword>
<dbReference type="SFLD" id="SFLDG01135">
    <property type="entry name" value="C1.5.6:_HAD__Beta-PGM__Phospha"/>
    <property type="match status" value="1"/>
</dbReference>
<dbReference type="GO" id="GO:0050194">
    <property type="term" value="F:phosphonoacetaldehyde hydrolase activity"/>
    <property type="evidence" value="ECO:0007669"/>
    <property type="project" value="UniProtKB-EC"/>
</dbReference>
<evidence type="ECO:0000313" key="11">
    <source>
        <dbReference type="Proteomes" id="UP000317909"/>
    </source>
</evidence>
<dbReference type="InterPro" id="IPR036412">
    <property type="entry name" value="HAD-like_sf"/>
</dbReference>
<evidence type="ECO:0000256" key="3">
    <source>
        <dbReference type="ARBA" id="ARBA00022723"/>
    </source>
</evidence>
<reference evidence="10 11" key="1">
    <citation type="submission" date="2019-02" db="EMBL/GenBank/DDBJ databases">
        <title>Deep-cultivation of Planctomycetes and their phenomic and genomic characterization uncovers novel biology.</title>
        <authorList>
            <person name="Wiegand S."/>
            <person name="Jogler M."/>
            <person name="Boedeker C."/>
            <person name="Pinto D."/>
            <person name="Vollmers J."/>
            <person name="Rivas-Marin E."/>
            <person name="Kohn T."/>
            <person name="Peeters S.H."/>
            <person name="Heuer A."/>
            <person name="Rast P."/>
            <person name="Oberbeckmann S."/>
            <person name="Bunk B."/>
            <person name="Jeske O."/>
            <person name="Meyerdierks A."/>
            <person name="Storesund J.E."/>
            <person name="Kallscheuer N."/>
            <person name="Luecker S."/>
            <person name="Lage O.M."/>
            <person name="Pohl T."/>
            <person name="Merkel B.J."/>
            <person name="Hornburger P."/>
            <person name="Mueller R.-W."/>
            <person name="Bruemmer F."/>
            <person name="Labrenz M."/>
            <person name="Spormann A.M."/>
            <person name="Op den Camp H."/>
            <person name="Overmann J."/>
            <person name="Amann R."/>
            <person name="Jetten M.S.M."/>
            <person name="Mascher T."/>
            <person name="Medema M.H."/>
            <person name="Devos D.P."/>
            <person name="Kaster A.-K."/>
            <person name="Ovreas L."/>
            <person name="Rohde M."/>
            <person name="Galperin M.Y."/>
            <person name="Jogler C."/>
        </authorList>
    </citation>
    <scope>NUCLEOTIDE SEQUENCE [LARGE SCALE GENOMIC DNA]</scope>
    <source>
        <strain evidence="10 11">I41</strain>
    </source>
</reference>
<dbReference type="SFLD" id="SFLDG01129">
    <property type="entry name" value="C1.5:_HAD__Beta-PGM__Phosphata"/>
    <property type="match status" value="1"/>
</dbReference>
<dbReference type="GO" id="GO:0005829">
    <property type="term" value="C:cytosol"/>
    <property type="evidence" value="ECO:0007669"/>
    <property type="project" value="TreeGrafter"/>
</dbReference>
<dbReference type="InterPro" id="IPR023214">
    <property type="entry name" value="HAD_sf"/>
</dbReference>
<dbReference type="GO" id="GO:0019700">
    <property type="term" value="P:organic phosphonate catabolic process"/>
    <property type="evidence" value="ECO:0007669"/>
    <property type="project" value="InterPro"/>
</dbReference>
<evidence type="ECO:0000256" key="1">
    <source>
        <dbReference type="ARBA" id="ARBA00001946"/>
    </source>
</evidence>
<dbReference type="Pfam" id="PF00702">
    <property type="entry name" value="Hydrolase"/>
    <property type="match status" value="1"/>
</dbReference>
<dbReference type="SFLD" id="SFLDS00003">
    <property type="entry name" value="Haloacid_Dehalogenase"/>
    <property type="match status" value="1"/>
</dbReference>
<dbReference type="InterPro" id="IPR006323">
    <property type="entry name" value="Phosphonoacetald_hydro"/>
</dbReference>
<dbReference type="InterPro" id="IPR006439">
    <property type="entry name" value="HAD-SF_hydro_IA"/>
</dbReference>
<keyword evidence="4 10" id="KW-0378">Hydrolase</keyword>
<dbReference type="GO" id="GO:0046872">
    <property type="term" value="F:metal ion binding"/>
    <property type="evidence" value="ECO:0007669"/>
    <property type="project" value="UniProtKB-KW"/>
</dbReference>
<evidence type="ECO:0000256" key="4">
    <source>
        <dbReference type="ARBA" id="ARBA00022801"/>
    </source>
</evidence>
<keyword evidence="6" id="KW-0704">Schiff base</keyword>
<evidence type="ECO:0000256" key="5">
    <source>
        <dbReference type="ARBA" id="ARBA00022842"/>
    </source>
</evidence>
<comment type="cofactor">
    <cofactor evidence="1">
        <name>Mg(2+)</name>
        <dbReference type="ChEBI" id="CHEBI:18420"/>
    </cofactor>
</comment>
<protein>
    <recommendedName>
        <fullName evidence="9">phosphonoacetaldehyde hydrolase</fullName>
        <ecNumber evidence="9">3.11.1.1</ecNumber>
    </recommendedName>
</protein>
<organism evidence="10 11">
    <name type="scientific">Lacipirellula limnantheis</name>
    <dbReference type="NCBI Taxonomy" id="2528024"/>
    <lineage>
        <taxon>Bacteria</taxon>
        <taxon>Pseudomonadati</taxon>
        <taxon>Planctomycetota</taxon>
        <taxon>Planctomycetia</taxon>
        <taxon>Pirellulales</taxon>
        <taxon>Lacipirellulaceae</taxon>
        <taxon>Lacipirellula</taxon>
    </lineage>
</organism>
<evidence type="ECO:0000313" key="10">
    <source>
        <dbReference type="EMBL" id="QDT73025.1"/>
    </source>
</evidence>
<dbReference type="KEGG" id="llh:I41_22140"/>
<gene>
    <name evidence="10" type="primary">phnX</name>
    <name evidence="10" type="ORF">I41_22140</name>
</gene>
<sequence>MPAFNNRRRPLSPLQAVIFDWAGTLLDYGSRAPVLAVVSVFHSFDVPVTIEEARGPMGMAKRDHLRTMLEMPRIGAAWRDVHGAPHDEQAIDRLYARFLETQISFLADHATLIPGALEAVADCRRRGMKIGSTTGYTRELMAVITPAAQRQGLEVDAMYCASDFPAGRPAPWMSLENARVLGVFPMSAIVKVDDTIVGIDEGLNAGMWSVGVAKSGNMIGLSEAELGALSATEQTALLAAARERMAASGAHFVIDSVAELPAVVDAINALLAGGQTP</sequence>
<proteinExistence type="inferred from homology"/>
<dbReference type="GO" id="GO:0008967">
    <property type="term" value="F:phosphoglycolate phosphatase activity"/>
    <property type="evidence" value="ECO:0007669"/>
    <property type="project" value="TreeGrafter"/>
</dbReference>
<comment type="catalytic activity">
    <reaction evidence="7">
        <text>phosphonoacetaldehyde + H2O = acetaldehyde + phosphate + H(+)</text>
        <dbReference type="Rhea" id="RHEA:18905"/>
        <dbReference type="ChEBI" id="CHEBI:15343"/>
        <dbReference type="ChEBI" id="CHEBI:15377"/>
        <dbReference type="ChEBI" id="CHEBI:15378"/>
        <dbReference type="ChEBI" id="CHEBI:43474"/>
        <dbReference type="ChEBI" id="CHEBI:58383"/>
        <dbReference type="EC" id="3.11.1.1"/>
    </reaction>
</comment>
<dbReference type="PANTHER" id="PTHR43434:SF19">
    <property type="entry name" value="PHOSPHONOACETALDEHYDE HYDROLASE"/>
    <property type="match status" value="1"/>
</dbReference>
<accession>A0A517TXB9</accession>
<evidence type="ECO:0000256" key="2">
    <source>
        <dbReference type="ARBA" id="ARBA00011738"/>
    </source>
</evidence>
<evidence type="ECO:0000256" key="7">
    <source>
        <dbReference type="ARBA" id="ARBA00052005"/>
    </source>
</evidence>
<dbReference type="EMBL" id="CP036339">
    <property type="protein sequence ID" value="QDT73025.1"/>
    <property type="molecule type" value="Genomic_DNA"/>
</dbReference>
<dbReference type="HAMAP" id="MF_01375">
    <property type="entry name" value="PhnX"/>
    <property type="match status" value="1"/>
</dbReference>
<evidence type="ECO:0000256" key="9">
    <source>
        <dbReference type="ARBA" id="ARBA00066472"/>
    </source>
</evidence>
<comment type="function">
    <text evidence="8">Involved in phosphonate degradation.</text>
</comment>
<dbReference type="Gene3D" id="3.40.50.1000">
    <property type="entry name" value="HAD superfamily/HAD-like"/>
    <property type="match status" value="1"/>
</dbReference>
<dbReference type="FunFam" id="1.10.150.240:FF:000006">
    <property type="entry name" value="Phosphonoacetaldehyde hydrolase"/>
    <property type="match status" value="1"/>
</dbReference>
<dbReference type="Gene3D" id="1.10.150.240">
    <property type="entry name" value="Putative phosphatase, domain 2"/>
    <property type="match status" value="1"/>
</dbReference>
<dbReference type="NCBIfam" id="TIGR01422">
    <property type="entry name" value="phosphonatase"/>
    <property type="match status" value="1"/>
</dbReference>
<dbReference type="OrthoDB" id="5504491at2"/>
<keyword evidence="5" id="KW-0460">Magnesium</keyword>
<dbReference type="NCBIfam" id="TIGR01509">
    <property type="entry name" value="HAD-SF-IA-v3"/>
    <property type="match status" value="1"/>
</dbReference>